<dbReference type="AlphaFoldDB" id="A0A433C2S7"/>
<evidence type="ECO:0000256" key="10">
    <source>
        <dbReference type="ARBA" id="ARBA00023242"/>
    </source>
</evidence>
<keyword evidence="2 11" id="KW-0813">Transport</keyword>
<dbReference type="PANTHER" id="PTHR13003:SF2">
    <property type="entry name" value="NUCLEAR PORE COMPLEX PROTEIN NUP107"/>
    <property type="match status" value="1"/>
</dbReference>
<evidence type="ECO:0000256" key="1">
    <source>
        <dbReference type="ARBA" id="ARBA00009510"/>
    </source>
</evidence>
<keyword evidence="15" id="KW-1185">Reference proteome</keyword>
<dbReference type="SUPFAM" id="SSF54211">
    <property type="entry name" value="Ribosomal protein S5 domain 2-like"/>
    <property type="match status" value="1"/>
</dbReference>
<evidence type="ECO:0000313" key="14">
    <source>
        <dbReference type="EMBL" id="RUP32842.1"/>
    </source>
</evidence>
<dbReference type="GO" id="GO:0006406">
    <property type="term" value="P:mRNA export from nucleus"/>
    <property type="evidence" value="ECO:0007669"/>
    <property type="project" value="TreeGrafter"/>
</dbReference>
<dbReference type="OrthoDB" id="3098at2759"/>
<dbReference type="Pfam" id="PF10509">
    <property type="entry name" value="GalKase_gal_bdg"/>
    <property type="match status" value="1"/>
</dbReference>
<dbReference type="GO" id="GO:0000973">
    <property type="term" value="P:post-transcriptional tethering of RNA polymerase II gene DNA at nuclear periphery"/>
    <property type="evidence" value="ECO:0007669"/>
    <property type="project" value="TreeGrafter"/>
</dbReference>
<keyword evidence="9 11" id="KW-0472">Membrane</keyword>
<protein>
    <recommendedName>
        <fullName evidence="11">Nuclear pore complex protein</fullName>
    </recommendedName>
</protein>
<keyword evidence="10 11" id="KW-0539">Nucleus</keyword>
<dbReference type="GO" id="GO:0005524">
    <property type="term" value="F:ATP binding"/>
    <property type="evidence" value="ECO:0007669"/>
    <property type="project" value="UniProtKB-KW"/>
</dbReference>
<comment type="subcellular location">
    <subcellularLocation>
        <location evidence="11">Nucleus</location>
        <location evidence="11">Nuclear pore complex</location>
    </subcellularLocation>
    <subcellularLocation>
        <location evidence="11">Nucleus membrane</location>
    </subcellularLocation>
</comment>
<dbReference type="GO" id="GO:0006606">
    <property type="term" value="P:protein import into nucleus"/>
    <property type="evidence" value="ECO:0007669"/>
    <property type="project" value="TreeGrafter"/>
</dbReference>
<dbReference type="GO" id="GO:0017056">
    <property type="term" value="F:structural constituent of nuclear pore"/>
    <property type="evidence" value="ECO:0007669"/>
    <property type="project" value="UniProtKB-UniRule"/>
</dbReference>
<dbReference type="Proteomes" id="UP000268093">
    <property type="component" value="Unassembled WGS sequence"/>
</dbReference>
<dbReference type="Gene3D" id="3.30.230.10">
    <property type="match status" value="1"/>
</dbReference>
<dbReference type="InterPro" id="IPR020568">
    <property type="entry name" value="Ribosomal_Su5_D2-typ_SF"/>
</dbReference>
<dbReference type="Gene3D" id="1.20.190.50">
    <property type="match status" value="1"/>
</dbReference>
<evidence type="ECO:0000256" key="3">
    <source>
        <dbReference type="ARBA" id="ARBA00022741"/>
    </source>
</evidence>
<keyword evidence="4" id="KW-0509">mRNA transport</keyword>
<dbReference type="InterPro" id="IPR007252">
    <property type="entry name" value="Nup84/Nup107"/>
</dbReference>
<evidence type="ECO:0000256" key="6">
    <source>
        <dbReference type="ARBA" id="ARBA00022927"/>
    </source>
</evidence>
<dbReference type="GO" id="GO:0031080">
    <property type="term" value="C:nuclear pore outer ring"/>
    <property type="evidence" value="ECO:0007669"/>
    <property type="project" value="TreeGrafter"/>
</dbReference>
<dbReference type="PRINTS" id="PR00473">
    <property type="entry name" value="GALCTOKINASE"/>
</dbReference>
<evidence type="ECO:0000256" key="4">
    <source>
        <dbReference type="ARBA" id="ARBA00022816"/>
    </source>
</evidence>
<accession>A0A433C2S7</accession>
<keyword evidence="7 11" id="KW-0811">Translocation</keyword>
<evidence type="ECO:0000256" key="11">
    <source>
        <dbReference type="RuleBase" id="RU365072"/>
    </source>
</evidence>
<dbReference type="GO" id="GO:0006012">
    <property type="term" value="P:galactose metabolic process"/>
    <property type="evidence" value="ECO:0007669"/>
    <property type="project" value="InterPro"/>
</dbReference>
<comment type="subunit">
    <text evidence="11">Part of the nuclear pore complex (NPC).</text>
</comment>
<comment type="function">
    <text evidence="11">Functions as a component of the nuclear pore complex (NPC).</text>
</comment>
<proteinExistence type="inferred from homology"/>
<evidence type="ECO:0000256" key="9">
    <source>
        <dbReference type="ARBA" id="ARBA00023136"/>
    </source>
</evidence>
<dbReference type="Pfam" id="PF04121">
    <property type="entry name" value="Nup84_Nup100"/>
    <property type="match status" value="1"/>
</dbReference>
<gene>
    <name evidence="14" type="ORF">BC936DRAFT_138575</name>
</gene>
<dbReference type="InterPro" id="IPR000705">
    <property type="entry name" value="Galactokinase"/>
</dbReference>
<keyword evidence="6" id="KW-0653">Protein transport</keyword>
<dbReference type="InterPro" id="IPR019539">
    <property type="entry name" value="GalKase_N"/>
</dbReference>
<evidence type="ECO:0000256" key="12">
    <source>
        <dbReference type="SAM" id="MobiDB-lite"/>
    </source>
</evidence>
<evidence type="ECO:0000256" key="8">
    <source>
        <dbReference type="ARBA" id="ARBA00023132"/>
    </source>
</evidence>
<reference evidence="14 15" key="1">
    <citation type="journal article" date="2018" name="New Phytol.">
        <title>Phylogenomics of Endogonaceae and evolution of mycorrhizas within Mucoromycota.</title>
        <authorList>
            <person name="Chang Y."/>
            <person name="Desiro A."/>
            <person name="Na H."/>
            <person name="Sandor L."/>
            <person name="Lipzen A."/>
            <person name="Clum A."/>
            <person name="Barry K."/>
            <person name="Grigoriev I.V."/>
            <person name="Martin F.M."/>
            <person name="Stajich J.E."/>
            <person name="Smith M.E."/>
            <person name="Bonito G."/>
            <person name="Spatafora J.W."/>
        </authorList>
    </citation>
    <scope>NUCLEOTIDE SEQUENCE [LARGE SCALE GENOMIC DNA]</scope>
    <source>
        <strain evidence="14 15">GMNB39</strain>
    </source>
</reference>
<dbReference type="InterPro" id="IPR019741">
    <property type="entry name" value="Galactokinase_CS"/>
</dbReference>
<feature type="domain" description="Galactokinase N-terminal" evidence="13">
    <location>
        <begin position="700"/>
        <end position="747"/>
    </location>
</feature>
<dbReference type="FunFam" id="1.10.3450.20:FF:000001">
    <property type="entry name" value="Nuclear pore complex protein"/>
    <property type="match status" value="1"/>
</dbReference>
<evidence type="ECO:0000256" key="2">
    <source>
        <dbReference type="ARBA" id="ARBA00022448"/>
    </source>
</evidence>
<dbReference type="GO" id="GO:0031965">
    <property type="term" value="C:nuclear membrane"/>
    <property type="evidence" value="ECO:0007669"/>
    <property type="project" value="UniProtKB-SubCell"/>
</dbReference>
<comment type="caution">
    <text evidence="14">The sequence shown here is derived from an EMBL/GenBank/DDBJ whole genome shotgun (WGS) entry which is preliminary data.</text>
</comment>
<organism evidence="14 15">
    <name type="scientific">Jimgerdemannia flammicorona</name>
    <dbReference type="NCBI Taxonomy" id="994334"/>
    <lineage>
        <taxon>Eukaryota</taxon>
        <taxon>Fungi</taxon>
        <taxon>Fungi incertae sedis</taxon>
        <taxon>Mucoromycota</taxon>
        <taxon>Mucoromycotina</taxon>
        <taxon>Endogonomycetes</taxon>
        <taxon>Endogonales</taxon>
        <taxon>Endogonaceae</taxon>
        <taxon>Jimgerdemannia</taxon>
    </lineage>
</organism>
<evidence type="ECO:0000256" key="7">
    <source>
        <dbReference type="ARBA" id="ARBA00023010"/>
    </source>
</evidence>
<dbReference type="GO" id="GO:0004335">
    <property type="term" value="F:galactokinase activity"/>
    <property type="evidence" value="ECO:0007669"/>
    <property type="project" value="InterPro"/>
</dbReference>
<dbReference type="Gene3D" id="1.10.3450.20">
    <property type="match status" value="1"/>
</dbReference>
<feature type="region of interest" description="Disordered" evidence="12">
    <location>
        <begin position="1"/>
        <end position="20"/>
    </location>
</feature>
<dbReference type="InterPro" id="IPR014721">
    <property type="entry name" value="Ribsml_uS5_D2-typ_fold_subgr"/>
</dbReference>
<evidence type="ECO:0000256" key="5">
    <source>
        <dbReference type="ARBA" id="ARBA00022840"/>
    </source>
</evidence>
<evidence type="ECO:0000313" key="15">
    <source>
        <dbReference type="Proteomes" id="UP000268093"/>
    </source>
</evidence>
<sequence length="812" mass="93526">MHSHSTTIVTEVDPDAPTRQRKNLELEDAVYEQNFTKTLFEYIRRGRIDHAMNLCVESDQSWRAASLRGGILHQDPSLDDEIFSGIVEMKVPIGNRDRHLWKGTCYQFAQEETSDKYERAMYAALCGDVDHVLPVCTSWEDIVWTHYNALIESRIEKHLRRHGKMIHSELPVPTSADDLTVEEIFDRAKQSEPDDWRGSAVFPFHIIQAMIILNQTRPLIESMTDNLGAILQDPVHEASQPHMLRFMAHFISYLRSISVELDDAKADYIMQSYVELLIASRKNRIVALYATKLPHDLQVECYASFLTTINDEKRVRWEHVNIAYHYGLDVKTILVRTVEKIFSQAHSQEPELSGPEEALMLTKINDNIEPGDKVQIRALEWLTFEQSQHEDALYHSNSLIRHFLVSGKINAAREVMETLPHNLIFEEWTIDSDAHDDYSSLLKAVKEHLNYKNFLHCLDLYAQWAGLLYAKPSITGDSGLHMQQLNDWKANMRSKTRETEQELRRLLQSYWLMECYDKSDGEGMEACDPLAHDFVRDKRYHSREPEEERWDCRAGREREYTSLCRVHEVQTDAYAPEIAATVIFRFVEMRLAYNDVIGENKNSQNLELRKACVALDGKMAKSVSIFLIWALRHARVGNHASHLLYKSAIPRVSISPLSHSPTLPHTCTMSHIPTVDSLDKIYDEKKILSEGVRYNNLVIKFETVFGRAPEFITRSPGRVNLIGEHIDYAGFGVLPMAVDRDVIMAVATHHDNSKIRIANVSDKYPKREFDFEGKDEVVTIDSTVLEWSNYFKCGYKVVPVGHVWIVMSNHGV</sequence>
<keyword evidence="3" id="KW-0547">Nucleotide-binding</keyword>
<comment type="similarity">
    <text evidence="1 11">Belongs to the nucleoporin Nup84/Nup107 family.</text>
</comment>
<keyword evidence="5" id="KW-0067">ATP-binding</keyword>
<dbReference type="EMBL" id="RBNI01013385">
    <property type="protein sequence ID" value="RUP32842.1"/>
    <property type="molecule type" value="Genomic_DNA"/>
</dbReference>
<name>A0A433C2S7_9FUNG</name>
<keyword evidence="8 11" id="KW-0906">Nuclear pore complex</keyword>
<evidence type="ECO:0000259" key="13">
    <source>
        <dbReference type="Pfam" id="PF10509"/>
    </source>
</evidence>
<dbReference type="PANTHER" id="PTHR13003">
    <property type="entry name" value="NUP107-RELATED"/>
    <property type="match status" value="1"/>
</dbReference>
<dbReference type="PROSITE" id="PS00106">
    <property type="entry name" value="GALACTOKINASE"/>
    <property type="match status" value="1"/>
</dbReference>